<dbReference type="InterPro" id="IPR036116">
    <property type="entry name" value="FN3_sf"/>
</dbReference>
<dbReference type="NCBIfam" id="NF033510">
    <property type="entry name" value="Ca_tandemer"/>
    <property type="match status" value="11"/>
</dbReference>
<feature type="signal peptide" evidence="2">
    <location>
        <begin position="1"/>
        <end position="23"/>
    </location>
</feature>
<evidence type="ECO:0000256" key="2">
    <source>
        <dbReference type="SAM" id="SignalP"/>
    </source>
</evidence>
<dbReference type="RefSeq" id="WP_109417904.1">
    <property type="nucleotide sequence ID" value="NZ_QEAS01000023.1"/>
</dbReference>
<proteinExistence type="predicted"/>
<feature type="domain" description="Fibronectin type-III" evidence="3">
    <location>
        <begin position="708"/>
        <end position="794"/>
    </location>
</feature>
<evidence type="ECO:0000313" key="4">
    <source>
        <dbReference type="EMBL" id="PWG78578.1"/>
    </source>
</evidence>
<keyword evidence="5" id="KW-1185">Reference proteome</keyword>
<dbReference type="NCBIfam" id="TIGR04131">
    <property type="entry name" value="Bac_Flav_CTERM"/>
    <property type="match status" value="1"/>
</dbReference>
<organism evidence="4 5">
    <name type="scientific">Pararcticibacter amylolyticus</name>
    <dbReference type="NCBI Taxonomy" id="2173175"/>
    <lineage>
        <taxon>Bacteria</taxon>
        <taxon>Pseudomonadati</taxon>
        <taxon>Bacteroidota</taxon>
        <taxon>Sphingobacteriia</taxon>
        <taxon>Sphingobacteriales</taxon>
        <taxon>Sphingobacteriaceae</taxon>
        <taxon>Pararcticibacter</taxon>
    </lineage>
</organism>
<evidence type="ECO:0000259" key="3">
    <source>
        <dbReference type="PROSITE" id="PS50853"/>
    </source>
</evidence>
<dbReference type="InterPro" id="IPR026341">
    <property type="entry name" value="T9SS_type_B"/>
</dbReference>
<dbReference type="Gene3D" id="2.60.40.1080">
    <property type="match status" value="1"/>
</dbReference>
<dbReference type="SUPFAM" id="SSF49373">
    <property type="entry name" value="Invasin/intimin cell-adhesion fragments"/>
    <property type="match status" value="1"/>
</dbReference>
<dbReference type="Pfam" id="PF13585">
    <property type="entry name" value="CHU_C"/>
    <property type="match status" value="1"/>
</dbReference>
<evidence type="ECO:0000256" key="1">
    <source>
        <dbReference type="SAM" id="MobiDB-lite"/>
    </source>
</evidence>
<dbReference type="InterPro" id="IPR013783">
    <property type="entry name" value="Ig-like_fold"/>
</dbReference>
<sequence>MKINFTRIAIAIVFYTFCGVVNAQTWQTLGKAENIDDQVSPMSVSASMMTRSADGTLYAVMDEYNGTGSGARPTVKKYINNKWVAVGQERFGSTPSGSSRMAFAPDGTIYVSAVNVTTRKCTVYKLSGSLWVVAGNEDFATCSTPSRIAVDANGVPYVIYRENVSYGRCMIMKLNGSTWEISAVLSATITNSSNMDLVRDASGVLFAAFRDDNQGSKATVMKLDNGAWKVVGTEGFTSSSVNALRLVFDSNNIPYLLSDAGGKLGLMKFVSGSWQTHSANISTGTIGADLDMTFDASGNIYVAYANVPTSNKTVVKKFSGGQWQSLGNANGFSGGGSPNVGLGLYNGNVYVLYRDNAYGGKPIFSKFNGTDWDVLVYTDDIESTNSPTVVIDNTGTVYAVFQDEIKSYTLSAKKFVNGSWQFVGARGFSSTSPSLGMQVAVGNNNKLYVAYRQATTGVSRIQVWQYDGTAWSALSDPGTGGGSGDYYVDIAVDKDGVPYVSYSDTNEQIIVKKYTGGSWVLVGSTVSDGNGYSNSLAFDPSGIPYVVYADASVSINKLSVKRFVNGAWEYVGIKGFSENYANAPDLVFGADGTPFIGYAASSKLYIKKYEGGNWKTVGPEVGIGSVAYPRLAVDADGTLYIAYKHSSNGLPMASRFFNGAWVPAPGTPASILTTNGPSLFYRNNIVAMAHGLRGGFVKTMSTLKNTGTPANLRVTEGDRKLSLQWDAVSQATDYKLYSMDANGNSTLVTQITGTQYVHPNLTFGTVYRYRVAALNGTEEGIFSAEVSAIPFGGSVTCSAALVNTQTVTLNIAASDAAAKMSFSNDGNTWSEWEDYAATKSWTVTAGDGAKTIYMKLKNSTIESGVYSTTLTLDQTPVTVSGVEEGQLYNTDRTIILSTFKTATLTNNVTSQTSSISSPYLVSGEGSFKIVAEDNAGNRTEVNFYIDKTAPLSAATIAMAGRNEAGYTRELRPVVNGTGEADGKVKLYLDGSSAAMAQVDVSSSGTWSYTFGTDLAEKAYTVKSVISDRAGNAGPESAAFAFTVDKTAPSAPVVEAATWGRVVGYTPKAKPVISGTAEANSKVSLYQNGSPAPLADVTASGTGAWSYTPATPLAEASHFFTATATDQAGNVSVLSAALSVTVDFTAPDVPVISSVTGRNGNGYTRESKPAIGGTVEVGSYVAIYLNGSAAKYGGVAAKADGTWSYTGAADLAEGEYFITAGASDPAGNSSTLTVPFNFVVDKTAPAAPVISGVSGRNSAGYTRQSKPAVSGTTEANAIVSLYLDGSSTKLADVTANTDGVWSYTFGSDLDERAHSVTAKATDLAGNAGAGSAAFSFIVDKTAPVTTITSLSGLNNGFTKEIRPTVSGTTEANAKVSLFLDGSTTRLADVTAGAGGEWSYTFTAGLSAGPRSLKASAVDLAGNTGTLSAPFNFTVDKTAPVTTITSLSGLDNGFVRESRPTVSGSSEAHARISLYLDGSALLQAEITADASGKWTYTFTTDLARGTRSLKASGTDQAGNAGALSAALSFTVDRTAPAAPRIITVAGRNSGAYIKTGKPEVAGTAEENSTLGIFVDGSTVQTASLATPATGVWYYTFTTELPEGEHTLIAVATDKAGNTSPASTPFKLVVDKTAPATTITAISGQNERGYTAQLKPTVSGTTEPNTPVSLYLDAGMTKLGEVSSDGSGNWQYTFVSPLSEAEHKIWAAATDKAGNTATIMATLAFKVDVTAPKAPRFNLYANAAGYYNGQRPFVTGTVEPGTRLRLLVKDHPELSSDFPSSMGQVTDAIFPRELPEGTYTFTAAAVDEADNISPLSESRTIIIDVTAPSAPVISSLSGLNEAGYTSQQKPLISGTTEAHASVSLYLDGSTAKLATIKAEANGRWSYPFPMTLPEGSHSITAKATDLADNTGTVSAAFRFTVDATIRQPQISRISGQTPFGHTNQIRPVISGTADKDAVISIHLDGIEEASTVTADAGGIWEFTFPHALAESAHELKVTAKDAAGNESQSSAQSFTVDATAPEAPVLSEIPGGTGLTADPSARTKGKSEPGAIVEIYAGSHKADEVVAGEDGTWMVSFDPVLAVGSHEITAIAVDKAGNRSQPGTPATIRVISQKINTVLETGTIEAKTYGDQDFTLAAVSNNDQSPVRYSSSNSRVLSVSENGTVHIAGAGTASITLTQAASPAFTSSTIIREIVVNKARHTVHYTPVPALERHGEPFGLQAYASSGLPVQVKSSNPMVVKVKEGKLEPQGIGRATVTLSVADTSNYQAVQVDIDVTVADQSGEKVIVGKVLSPNGDGINDVLKIEGLTSLGRHRILIFNREGTPVFKTDFYPSGEVSEEGTKGFTGSFKVNSLPQGTYFYKVEYLDGNVQKQKTGFVVVKY</sequence>
<dbReference type="InterPro" id="IPR003961">
    <property type="entry name" value="FN3_dom"/>
</dbReference>
<reference evidence="4 5" key="1">
    <citation type="submission" date="2018-04" db="EMBL/GenBank/DDBJ databases">
        <title>Pedobacter chongqingensis sp. nov., isolated from a rottenly hemp rope.</title>
        <authorList>
            <person name="Cai Y."/>
        </authorList>
    </citation>
    <scope>NUCLEOTIDE SEQUENCE [LARGE SCALE GENOMIC DNA]</scope>
    <source>
        <strain evidence="4 5">FJ4-8</strain>
    </source>
</reference>
<dbReference type="PROSITE" id="PS50853">
    <property type="entry name" value="FN3"/>
    <property type="match status" value="1"/>
</dbReference>
<dbReference type="CDD" id="cd00063">
    <property type="entry name" value="FN3"/>
    <property type="match status" value="1"/>
</dbReference>
<dbReference type="InterPro" id="IPR008964">
    <property type="entry name" value="Invasin/intimin_cell_adhesion"/>
</dbReference>
<dbReference type="Pfam" id="PF19077">
    <property type="entry name" value="Big_13"/>
    <property type="match status" value="11"/>
</dbReference>
<dbReference type="SUPFAM" id="SSF101898">
    <property type="entry name" value="NHL repeat"/>
    <property type="match status" value="1"/>
</dbReference>
<dbReference type="EMBL" id="QEAS01000023">
    <property type="protein sequence ID" value="PWG78578.1"/>
    <property type="molecule type" value="Genomic_DNA"/>
</dbReference>
<evidence type="ECO:0000313" key="5">
    <source>
        <dbReference type="Proteomes" id="UP000245647"/>
    </source>
</evidence>
<accession>A0A2U2PB04</accession>
<gene>
    <name evidence="4" type="ORF">DDR33_21690</name>
</gene>
<dbReference type="Proteomes" id="UP000245647">
    <property type="component" value="Unassembled WGS sequence"/>
</dbReference>
<comment type="caution">
    <text evidence="4">The sequence shown here is derived from an EMBL/GenBank/DDBJ whole genome shotgun (WGS) entry which is preliminary data.</text>
</comment>
<keyword evidence="2" id="KW-0732">Signal</keyword>
<dbReference type="SMART" id="SM00060">
    <property type="entry name" value="FN3"/>
    <property type="match status" value="1"/>
</dbReference>
<dbReference type="OrthoDB" id="789014at2"/>
<dbReference type="InterPro" id="IPR044016">
    <property type="entry name" value="Big_13"/>
</dbReference>
<feature type="chain" id="PRO_5015520545" description="Fibronectin type-III domain-containing protein" evidence="2">
    <location>
        <begin position="24"/>
        <end position="2379"/>
    </location>
</feature>
<dbReference type="SUPFAM" id="SSF49265">
    <property type="entry name" value="Fibronectin type III"/>
    <property type="match status" value="1"/>
</dbReference>
<name>A0A2U2PB04_9SPHI</name>
<dbReference type="Gene3D" id="2.60.40.10">
    <property type="entry name" value="Immunoglobulins"/>
    <property type="match status" value="13"/>
</dbReference>
<dbReference type="SUPFAM" id="SSF89372">
    <property type="entry name" value="Fucose-specific lectin"/>
    <property type="match status" value="2"/>
</dbReference>
<protein>
    <recommendedName>
        <fullName evidence="3">Fibronectin type-III domain-containing protein</fullName>
    </recommendedName>
</protein>
<feature type="region of interest" description="Disordered" evidence="1">
    <location>
        <begin position="2022"/>
        <end position="2044"/>
    </location>
</feature>